<protein>
    <submittedName>
        <fullName evidence="2">Uncharacterized protein</fullName>
    </submittedName>
</protein>
<evidence type="ECO:0000256" key="1">
    <source>
        <dbReference type="SAM" id="MobiDB-lite"/>
    </source>
</evidence>
<accession>A0A6J5KNP0</accession>
<evidence type="ECO:0000313" key="2">
    <source>
        <dbReference type="EMBL" id="CAB4123898.1"/>
    </source>
</evidence>
<sequence length="61" mass="6311">MSVCSNAQMGAYTDNNGAQSRSGSIAEDSRYDGASSSDEKFEGEKSNSGNNPNIGQTGWGS</sequence>
<dbReference type="EMBL" id="LR796174">
    <property type="protein sequence ID" value="CAB4123898.1"/>
    <property type="molecule type" value="Genomic_DNA"/>
</dbReference>
<proteinExistence type="predicted"/>
<gene>
    <name evidence="2" type="ORF">UFOVP46_120</name>
</gene>
<reference evidence="2" key="1">
    <citation type="submission" date="2020-04" db="EMBL/GenBank/DDBJ databases">
        <authorList>
            <person name="Chiriac C."/>
            <person name="Salcher M."/>
            <person name="Ghai R."/>
            <person name="Kavagutti S V."/>
        </authorList>
    </citation>
    <scope>NUCLEOTIDE SEQUENCE</scope>
</reference>
<feature type="compositionally biased region" description="Basic and acidic residues" evidence="1">
    <location>
        <begin position="27"/>
        <end position="45"/>
    </location>
</feature>
<feature type="compositionally biased region" description="Polar residues" evidence="1">
    <location>
        <begin position="46"/>
        <end position="61"/>
    </location>
</feature>
<feature type="compositionally biased region" description="Polar residues" evidence="1">
    <location>
        <begin position="1"/>
        <end position="23"/>
    </location>
</feature>
<feature type="region of interest" description="Disordered" evidence="1">
    <location>
        <begin position="1"/>
        <end position="61"/>
    </location>
</feature>
<name>A0A6J5KNP0_9CAUD</name>
<organism evidence="2">
    <name type="scientific">uncultured Caudovirales phage</name>
    <dbReference type="NCBI Taxonomy" id="2100421"/>
    <lineage>
        <taxon>Viruses</taxon>
        <taxon>Duplodnaviria</taxon>
        <taxon>Heunggongvirae</taxon>
        <taxon>Uroviricota</taxon>
        <taxon>Caudoviricetes</taxon>
        <taxon>Peduoviridae</taxon>
        <taxon>Maltschvirus</taxon>
        <taxon>Maltschvirus maltsch</taxon>
    </lineage>
</organism>